<dbReference type="PANTHER" id="PTHR43708">
    <property type="entry name" value="CONSERVED EXPRESSED OXIDOREDUCTASE (EUROFUNG)"/>
    <property type="match status" value="1"/>
</dbReference>
<evidence type="ECO:0000256" key="2">
    <source>
        <dbReference type="ARBA" id="ARBA00023002"/>
    </source>
</evidence>
<dbReference type="InterPro" id="IPR004104">
    <property type="entry name" value="Gfo/Idh/MocA-like_OxRdtase_C"/>
</dbReference>
<keyword evidence="2" id="KW-0560">Oxidoreductase</keyword>
<dbReference type="STRING" id="1328759.A0A5C2STX6"/>
<proteinExistence type="inferred from homology"/>
<dbReference type="Gene3D" id="3.30.360.10">
    <property type="entry name" value="Dihydrodipicolinate Reductase, domain 2"/>
    <property type="match status" value="1"/>
</dbReference>
<comment type="similarity">
    <text evidence="1">Belongs to the Gfo/Idh/MocA family.</text>
</comment>
<evidence type="ECO:0000313" key="5">
    <source>
        <dbReference type="EMBL" id="RPD66771.1"/>
    </source>
</evidence>
<dbReference type="GO" id="GO:0000166">
    <property type="term" value="F:nucleotide binding"/>
    <property type="evidence" value="ECO:0007669"/>
    <property type="project" value="InterPro"/>
</dbReference>
<sequence>MAPINTCVVGVGLGGLTFHAPFVLALPHLFKLHAVMERNPAAPGGKLQARFGEQAAKGVTIHRTFDAVLADPDVELVVITTPSETHYELAERALEAGKHVLVDKPVTAHFSQAQELVALAKSKNVVLYPFQNRRWDSDFLALKKLLDLPADHPKSLGTLYEFESRFDRFRLDIKGTWKDLPLEANGLTYDLAAHTIDQVLVLFGRPTKITAMIENIRGLGSKEVDDCFTIYLHYPPRPAAAGLQPTSFTALLRGHILSVRAQQVRYVVRGTHGTFQKFGVDVQEDQLRVIPSPVGIVQDQAYGAEPEDIWGTVENVGPDGKVVKSVWPTTERGQYIKLYENVAAVIRDGAEQLVKFEESAEVIELIELAYKSAREERTLPVPPPP</sequence>
<dbReference type="GO" id="GO:0016491">
    <property type="term" value="F:oxidoreductase activity"/>
    <property type="evidence" value="ECO:0007669"/>
    <property type="project" value="UniProtKB-KW"/>
</dbReference>
<feature type="domain" description="Gfo/Idh/MocA-like oxidoreductase C-terminal" evidence="4">
    <location>
        <begin position="155"/>
        <end position="380"/>
    </location>
</feature>
<dbReference type="EMBL" id="ML122250">
    <property type="protein sequence ID" value="RPD66771.1"/>
    <property type="molecule type" value="Genomic_DNA"/>
</dbReference>
<name>A0A5C2STX6_9APHY</name>
<evidence type="ECO:0000256" key="1">
    <source>
        <dbReference type="ARBA" id="ARBA00010928"/>
    </source>
</evidence>
<dbReference type="AlphaFoldDB" id="A0A5C2STX6"/>
<feature type="domain" description="Gfo/Idh/MocA-like oxidoreductase N-terminal" evidence="3">
    <location>
        <begin position="4"/>
        <end position="128"/>
    </location>
</feature>
<evidence type="ECO:0000259" key="4">
    <source>
        <dbReference type="Pfam" id="PF02894"/>
    </source>
</evidence>
<dbReference type="InterPro" id="IPR000683">
    <property type="entry name" value="Gfo/Idh/MocA-like_OxRdtase_N"/>
</dbReference>
<evidence type="ECO:0000313" key="6">
    <source>
        <dbReference type="Proteomes" id="UP000313359"/>
    </source>
</evidence>
<gene>
    <name evidence="5" type="ORF">L227DRAFT_537441</name>
</gene>
<dbReference type="SUPFAM" id="SSF51735">
    <property type="entry name" value="NAD(P)-binding Rossmann-fold domains"/>
    <property type="match status" value="1"/>
</dbReference>
<dbReference type="InterPro" id="IPR036291">
    <property type="entry name" value="NAD(P)-bd_dom_sf"/>
</dbReference>
<evidence type="ECO:0000259" key="3">
    <source>
        <dbReference type="Pfam" id="PF01408"/>
    </source>
</evidence>
<dbReference type="OrthoDB" id="446809at2759"/>
<dbReference type="Pfam" id="PF02894">
    <property type="entry name" value="GFO_IDH_MocA_C"/>
    <property type="match status" value="1"/>
</dbReference>
<dbReference type="PANTHER" id="PTHR43708:SF5">
    <property type="entry name" value="CONSERVED EXPRESSED OXIDOREDUCTASE (EUROFUNG)-RELATED"/>
    <property type="match status" value="1"/>
</dbReference>
<dbReference type="Proteomes" id="UP000313359">
    <property type="component" value="Unassembled WGS sequence"/>
</dbReference>
<dbReference type="Pfam" id="PF01408">
    <property type="entry name" value="GFO_IDH_MocA"/>
    <property type="match status" value="1"/>
</dbReference>
<reference evidence="5" key="1">
    <citation type="journal article" date="2018" name="Genome Biol. Evol.">
        <title>Genomics and development of Lentinus tigrinus, a white-rot wood-decaying mushroom with dimorphic fruiting bodies.</title>
        <authorList>
            <person name="Wu B."/>
            <person name="Xu Z."/>
            <person name="Knudson A."/>
            <person name="Carlson A."/>
            <person name="Chen N."/>
            <person name="Kovaka S."/>
            <person name="LaButti K."/>
            <person name="Lipzen A."/>
            <person name="Pennachio C."/>
            <person name="Riley R."/>
            <person name="Schakwitz W."/>
            <person name="Umezawa K."/>
            <person name="Ohm R.A."/>
            <person name="Grigoriev I.V."/>
            <person name="Nagy L.G."/>
            <person name="Gibbons J."/>
            <person name="Hibbett D."/>
        </authorList>
    </citation>
    <scope>NUCLEOTIDE SEQUENCE [LARGE SCALE GENOMIC DNA]</scope>
    <source>
        <strain evidence="5">ALCF2SS1-6</strain>
    </source>
</reference>
<keyword evidence="6" id="KW-1185">Reference proteome</keyword>
<dbReference type="InterPro" id="IPR051317">
    <property type="entry name" value="Gfo/Idh/MocA_oxidoreduct"/>
</dbReference>
<protein>
    <submittedName>
        <fullName evidence="5">Oxidoreductase</fullName>
    </submittedName>
</protein>
<accession>A0A5C2STX6</accession>
<organism evidence="5 6">
    <name type="scientific">Lentinus tigrinus ALCF2SS1-6</name>
    <dbReference type="NCBI Taxonomy" id="1328759"/>
    <lineage>
        <taxon>Eukaryota</taxon>
        <taxon>Fungi</taxon>
        <taxon>Dikarya</taxon>
        <taxon>Basidiomycota</taxon>
        <taxon>Agaricomycotina</taxon>
        <taxon>Agaricomycetes</taxon>
        <taxon>Polyporales</taxon>
        <taxon>Polyporaceae</taxon>
        <taxon>Lentinus</taxon>
    </lineage>
</organism>
<dbReference type="Gene3D" id="3.40.50.720">
    <property type="entry name" value="NAD(P)-binding Rossmann-like Domain"/>
    <property type="match status" value="1"/>
</dbReference>